<name>A0ABS1L0Q9_9BACT</name>
<gene>
    <name evidence="2" type="ORF">JI741_23190</name>
</gene>
<dbReference type="InterPro" id="IPR011992">
    <property type="entry name" value="EF-hand-dom_pair"/>
</dbReference>
<dbReference type="EMBL" id="JAERRB010000009">
    <property type="protein sequence ID" value="MBL0744156.1"/>
    <property type="molecule type" value="Genomic_DNA"/>
</dbReference>
<sequence length="172" mass="19852">MRLFLPVSIGLLTAACSVTSPPWGYQDWDSDKSAGIDQGEFVTAYLQTHAFAKWSSNRTVTLLNFYDGVYTTVDKDGNNSISRYEFDTQVKKFYYDQFREQFKDWDADANDALSRQEFMRAIEKSSLAAVWDTSCDGSISELEMARGIFYYADQNSDQRVDDLEFNIWKVNR</sequence>
<dbReference type="InterPro" id="IPR018247">
    <property type="entry name" value="EF_Hand_1_Ca_BS"/>
</dbReference>
<proteinExistence type="predicted"/>
<accession>A0ABS1L0Q9</accession>
<dbReference type="RefSeq" id="WP_202013797.1">
    <property type="nucleotide sequence ID" value="NZ_JAERRB010000009.1"/>
</dbReference>
<reference evidence="2 3" key="1">
    <citation type="submission" date="2021-01" db="EMBL/GenBank/DDBJ databases">
        <title>Chryseolinea sp. Jin1 Genome sequencing and assembly.</title>
        <authorList>
            <person name="Kim I."/>
        </authorList>
    </citation>
    <scope>NUCLEOTIDE SEQUENCE [LARGE SCALE GENOMIC DNA]</scope>
    <source>
        <strain evidence="2 3">Jin1</strain>
    </source>
</reference>
<feature type="domain" description="EF-hand" evidence="1">
    <location>
        <begin position="93"/>
        <end position="128"/>
    </location>
</feature>
<dbReference type="PROSITE" id="PS51257">
    <property type="entry name" value="PROKAR_LIPOPROTEIN"/>
    <property type="match status" value="1"/>
</dbReference>
<keyword evidence="3" id="KW-1185">Reference proteome</keyword>
<evidence type="ECO:0000259" key="1">
    <source>
        <dbReference type="PROSITE" id="PS50222"/>
    </source>
</evidence>
<dbReference type="Gene3D" id="1.10.238.10">
    <property type="entry name" value="EF-hand"/>
    <property type="match status" value="1"/>
</dbReference>
<evidence type="ECO:0000313" key="3">
    <source>
        <dbReference type="Proteomes" id="UP000613030"/>
    </source>
</evidence>
<dbReference type="InterPro" id="IPR002048">
    <property type="entry name" value="EF_hand_dom"/>
</dbReference>
<dbReference type="Proteomes" id="UP000613030">
    <property type="component" value="Unassembled WGS sequence"/>
</dbReference>
<evidence type="ECO:0000313" key="2">
    <source>
        <dbReference type="EMBL" id="MBL0744156.1"/>
    </source>
</evidence>
<organism evidence="2 3">
    <name type="scientific">Chryseolinea lacunae</name>
    <dbReference type="NCBI Taxonomy" id="2801331"/>
    <lineage>
        <taxon>Bacteria</taxon>
        <taxon>Pseudomonadati</taxon>
        <taxon>Bacteroidota</taxon>
        <taxon>Cytophagia</taxon>
        <taxon>Cytophagales</taxon>
        <taxon>Fulvivirgaceae</taxon>
        <taxon>Chryseolinea</taxon>
    </lineage>
</organism>
<protein>
    <recommendedName>
        <fullName evidence="1">EF-hand domain-containing protein</fullName>
    </recommendedName>
</protein>
<dbReference type="SUPFAM" id="SSF47473">
    <property type="entry name" value="EF-hand"/>
    <property type="match status" value="1"/>
</dbReference>
<comment type="caution">
    <text evidence="2">The sequence shown here is derived from an EMBL/GenBank/DDBJ whole genome shotgun (WGS) entry which is preliminary data.</text>
</comment>
<dbReference type="PROSITE" id="PS00018">
    <property type="entry name" value="EF_HAND_1"/>
    <property type="match status" value="2"/>
</dbReference>
<dbReference type="PROSITE" id="PS50222">
    <property type="entry name" value="EF_HAND_2"/>
    <property type="match status" value="1"/>
</dbReference>